<evidence type="ECO:0000259" key="2">
    <source>
        <dbReference type="Pfam" id="PF13579"/>
    </source>
</evidence>
<feature type="domain" description="Glycosyltransferase subfamily 4-like N-terminal" evidence="2">
    <location>
        <begin position="20"/>
        <end position="174"/>
    </location>
</feature>
<protein>
    <submittedName>
        <fullName evidence="3">Glycosyltransferase</fullName>
        <ecNumber evidence="3">2.4.-.-</ecNumber>
    </submittedName>
</protein>
<sequence>MRIAVLSSSISRLAGGLFFSVRALSNGIATRGSEVSVFSLKDCHSEEDIKEWAGLNVSTSPVCGPRAIGFSPELATSVRQFAPDVLHVHGLWQYTSCVAHQEFRKRKAPYVMSPRGMLDPWAVGNSSFKKKVAAFLYESRNLKSAACMHALNLSEAQSIRDYGLKQPVCVLPNGVDLPSDELLLPREDVGGKKRIVFIGRIHPKKGIHEMLNAWARASKEFPSLIDGWELVVAGWDDGGHLEGLKEHATDLSIIDSVSFPGAVYGDEKVQLLRSADWFILPSHSEGMPMAVLEAWSYGIPAVLTPACNLPEGFSAGAAISVDPVVGSIFEGFLELLELPDSERLAMGASARALVEDQFTWSQIAREMQTVYEWMRGGSVVPSCMLD</sequence>
<evidence type="ECO:0000313" key="4">
    <source>
        <dbReference type="Proteomes" id="UP001225316"/>
    </source>
</evidence>
<dbReference type="GO" id="GO:0016757">
    <property type="term" value="F:glycosyltransferase activity"/>
    <property type="evidence" value="ECO:0007669"/>
    <property type="project" value="UniProtKB-KW"/>
</dbReference>
<dbReference type="EMBL" id="JARXHW010000054">
    <property type="protein sequence ID" value="MDQ8209155.1"/>
    <property type="molecule type" value="Genomic_DNA"/>
</dbReference>
<evidence type="ECO:0000259" key="1">
    <source>
        <dbReference type="Pfam" id="PF00534"/>
    </source>
</evidence>
<dbReference type="PANTHER" id="PTHR45947">
    <property type="entry name" value="SULFOQUINOVOSYL TRANSFERASE SQD2"/>
    <property type="match status" value="1"/>
</dbReference>
<comment type="caution">
    <text evidence="3">The sequence shown here is derived from an EMBL/GenBank/DDBJ whole genome shotgun (WGS) entry which is preliminary data.</text>
</comment>
<reference evidence="3 4" key="1">
    <citation type="submission" date="2023-04" db="EMBL/GenBank/DDBJ databases">
        <title>A novel bacteria isolated from coastal sediment.</title>
        <authorList>
            <person name="Liu X.-J."/>
            <person name="Du Z.-J."/>
        </authorList>
    </citation>
    <scope>NUCLEOTIDE SEQUENCE [LARGE SCALE GENOMIC DNA]</scope>
    <source>
        <strain evidence="3 4">SDUM461003</strain>
    </source>
</reference>
<dbReference type="Gene3D" id="3.40.50.2000">
    <property type="entry name" value="Glycogen Phosphorylase B"/>
    <property type="match status" value="2"/>
</dbReference>
<dbReference type="Proteomes" id="UP001225316">
    <property type="component" value="Unassembled WGS sequence"/>
</dbReference>
<dbReference type="Pfam" id="PF00534">
    <property type="entry name" value="Glycos_transf_1"/>
    <property type="match status" value="1"/>
</dbReference>
<keyword evidence="3" id="KW-0808">Transferase</keyword>
<accession>A0ABU1AYE2</accession>
<feature type="domain" description="Glycosyl transferase family 1" evidence="1">
    <location>
        <begin position="190"/>
        <end position="351"/>
    </location>
</feature>
<dbReference type="PANTHER" id="PTHR45947:SF3">
    <property type="entry name" value="SULFOQUINOVOSYL TRANSFERASE SQD2"/>
    <property type="match status" value="1"/>
</dbReference>
<dbReference type="InterPro" id="IPR050194">
    <property type="entry name" value="Glycosyltransferase_grp1"/>
</dbReference>
<evidence type="ECO:0000313" key="3">
    <source>
        <dbReference type="EMBL" id="MDQ8209155.1"/>
    </source>
</evidence>
<dbReference type="InterPro" id="IPR001296">
    <property type="entry name" value="Glyco_trans_1"/>
</dbReference>
<dbReference type="Pfam" id="PF13579">
    <property type="entry name" value="Glyco_trans_4_4"/>
    <property type="match status" value="1"/>
</dbReference>
<name>A0ABU1AYE2_9BACT</name>
<dbReference type="RefSeq" id="WP_308951983.1">
    <property type="nucleotide sequence ID" value="NZ_JARXHW010000054.1"/>
</dbReference>
<keyword evidence="3" id="KW-0328">Glycosyltransferase</keyword>
<proteinExistence type="predicted"/>
<dbReference type="EC" id="2.4.-.-" evidence="3"/>
<gene>
    <name evidence="3" type="ORF">QEH52_16635</name>
</gene>
<organism evidence="3 4">
    <name type="scientific">Thalassobacterium maritimum</name>
    <dbReference type="NCBI Taxonomy" id="3041265"/>
    <lineage>
        <taxon>Bacteria</taxon>
        <taxon>Pseudomonadati</taxon>
        <taxon>Verrucomicrobiota</taxon>
        <taxon>Opitutia</taxon>
        <taxon>Puniceicoccales</taxon>
        <taxon>Coraliomargaritaceae</taxon>
        <taxon>Thalassobacterium</taxon>
    </lineage>
</organism>
<dbReference type="InterPro" id="IPR028098">
    <property type="entry name" value="Glyco_trans_4-like_N"/>
</dbReference>
<keyword evidence="4" id="KW-1185">Reference proteome</keyword>
<dbReference type="SUPFAM" id="SSF53756">
    <property type="entry name" value="UDP-Glycosyltransferase/glycogen phosphorylase"/>
    <property type="match status" value="1"/>
</dbReference>